<feature type="transmembrane region" description="Helical" evidence="1">
    <location>
        <begin position="46"/>
        <end position="68"/>
    </location>
</feature>
<organism evidence="2 3">
    <name type="scientific">Aeoliella mucimassa</name>
    <dbReference type="NCBI Taxonomy" id="2527972"/>
    <lineage>
        <taxon>Bacteria</taxon>
        <taxon>Pseudomonadati</taxon>
        <taxon>Planctomycetota</taxon>
        <taxon>Planctomycetia</taxon>
        <taxon>Pirellulales</taxon>
        <taxon>Lacipirellulaceae</taxon>
        <taxon>Aeoliella</taxon>
    </lineage>
</organism>
<dbReference type="EMBL" id="CP036278">
    <property type="protein sequence ID" value="QDU54147.1"/>
    <property type="molecule type" value="Genomic_DNA"/>
</dbReference>
<feature type="transmembrane region" description="Helical" evidence="1">
    <location>
        <begin position="234"/>
        <end position="252"/>
    </location>
</feature>
<feature type="transmembrane region" description="Helical" evidence="1">
    <location>
        <begin position="156"/>
        <end position="178"/>
    </location>
</feature>
<reference evidence="2 3" key="1">
    <citation type="submission" date="2019-02" db="EMBL/GenBank/DDBJ databases">
        <title>Deep-cultivation of Planctomycetes and their phenomic and genomic characterization uncovers novel biology.</title>
        <authorList>
            <person name="Wiegand S."/>
            <person name="Jogler M."/>
            <person name="Boedeker C."/>
            <person name="Pinto D."/>
            <person name="Vollmers J."/>
            <person name="Rivas-Marin E."/>
            <person name="Kohn T."/>
            <person name="Peeters S.H."/>
            <person name="Heuer A."/>
            <person name="Rast P."/>
            <person name="Oberbeckmann S."/>
            <person name="Bunk B."/>
            <person name="Jeske O."/>
            <person name="Meyerdierks A."/>
            <person name="Storesund J.E."/>
            <person name="Kallscheuer N."/>
            <person name="Luecker S."/>
            <person name="Lage O.M."/>
            <person name="Pohl T."/>
            <person name="Merkel B.J."/>
            <person name="Hornburger P."/>
            <person name="Mueller R.-W."/>
            <person name="Bruemmer F."/>
            <person name="Labrenz M."/>
            <person name="Spormann A.M."/>
            <person name="Op den Camp H."/>
            <person name="Overmann J."/>
            <person name="Amann R."/>
            <person name="Jetten M.S.M."/>
            <person name="Mascher T."/>
            <person name="Medema M.H."/>
            <person name="Devos D.P."/>
            <person name="Kaster A.-K."/>
            <person name="Ovreas L."/>
            <person name="Rohde M."/>
            <person name="Galperin M.Y."/>
            <person name="Jogler C."/>
        </authorList>
    </citation>
    <scope>NUCLEOTIDE SEQUENCE [LARGE SCALE GENOMIC DNA]</scope>
    <source>
        <strain evidence="2 3">Pan181</strain>
    </source>
</reference>
<keyword evidence="1" id="KW-1133">Transmembrane helix</keyword>
<evidence type="ECO:0000313" key="3">
    <source>
        <dbReference type="Proteomes" id="UP000315750"/>
    </source>
</evidence>
<proteinExistence type="predicted"/>
<accession>A0A518AHF0</accession>
<keyword evidence="1" id="KW-0812">Transmembrane</keyword>
<gene>
    <name evidence="2" type="ORF">Pan181_03270</name>
</gene>
<feature type="transmembrane region" description="Helical" evidence="1">
    <location>
        <begin position="272"/>
        <end position="288"/>
    </location>
</feature>
<keyword evidence="3" id="KW-1185">Reference proteome</keyword>
<evidence type="ECO:0000313" key="2">
    <source>
        <dbReference type="EMBL" id="QDU54147.1"/>
    </source>
</evidence>
<dbReference type="OrthoDB" id="272855at2"/>
<dbReference type="RefSeq" id="WP_145245165.1">
    <property type="nucleotide sequence ID" value="NZ_CP036278.1"/>
</dbReference>
<protein>
    <submittedName>
        <fullName evidence="2">Uncharacterized protein</fullName>
    </submittedName>
</protein>
<name>A0A518AHF0_9BACT</name>
<feature type="transmembrane region" description="Helical" evidence="1">
    <location>
        <begin position="7"/>
        <end position="26"/>
    </location>
</feature>
<feature type="transmembrane region" description="Helical" evidence="1">
    <location>
        <begin position="198"/>
        <end position="227"/>
    </location>
</feature>
<dbReference type="AlphaFoldDB" id="A0A518AHF0"/>
<evidence type="ECO:0000256" key="1">
    <source>
        <dbReference type="SAM" id="Phobius"/>
    </source>
</evidence>
<feature type="transmembrane region" description="Helical" evidence="1">
    <location>
        <begin position="119"/>
        <end position="144"/>
    </location>
</feature>
<keyword evidence="1" id="KW-0472">Membrane</keyword>
<dbReference type="Proteomes" id="UP000315750">
    <property type="component" value="Chromosome"/>
</dbReference>
<sequence>MNNDSRLIDWILRIAVAMQALGYAWLLGILNESPFLGWLWEPTDVGGLALGEGTALVISRTVAAVLFVTAVSTLVRPSRVLLYAMAAFQFCYAVASWQIGEGYPLSTSWLGSGVLRQVAGQVVPLLPFATGAARIAAPLVLILVHWSNKRKLLGVSFGWFSEWLVRVSVALTFAGHGLEALSMHPKFIDMIMLSGQRVLGLGISQSLAQTSLVVIGVVDLTLAMLILLFRSRLVAGYMAFWGLITAAARLIVLPVVSTEFPAVGASEFSQRASHWALPLLLVLAWRVVKRERPPKDD</sequence>
<feature type="transmembrane region" description="Helical" evidence="1">
    <location>
        <begin position="80"/>
        <end position="99"/>
    </location>
</feature>
<dbReference type="KEGG" id="amuc:Pan181_03270"/>